<sequence length="372" mass="41541">MVADKNGGVPGLFANRRIGYSFNTRAAIRKACDLLKLKPGDEVLAPAYNCGSELDPLLHAGLKVTLYPVNRQARIDLAGLQAKITEKTRAIYLTHYFGFLQPETEALRELCNRSGLYLIEDCALSLLSGTAPAEGYSGDVAVFCFYKFFPVLSGGALVINSASIPNAPRFVGRAPAARVYKERLRLTSGMLLGSRLLSGLKKLRFRQRSPETAAELEARPDMPSNYYFDPRLSDARIDLFAKWPMRSFNSQETIQKRRENYLTYLDLLAGIEGVEPLFPQLPETTCPQSFPILVKRRDQVAAFLIRSGIDATPWWAGYNRHLVWNEDCGDAIFLKNNILSLPLHQGLSADAIARIVGRLHHVIQSEPNDQRN</sequence>
<comment type="caution">
    <text evidence="2">The sequence shown here is derived from an EMBL/GenBank/DDBJ whole genome shotgun (WGS) entry which is preliminary data.</text>
</comment>
<dbReference type="InterPro" id="IPR015421">
    <property type="entry name" value="PyrdxlP-dep_Trfase_major"/>
</dbReference>
<dbReference type="PANTHER" id="PTHR30244:SF42">
    <property type="entry name" value="UDP-2-ACETAMIDO-2-DEOXY-3-OXO-D-GLUCURONATE AMINOTRANSFERASE"/>
    <property type="match status" value="1"/>
</dbReference>
<protein>
    <submittedName>
        <fullName evidence="2">DegT/DnrJ/EryC1/StrS family aminotransferase</fullName>
    </submittedName>
</protein>
<keyword evidence="1" id="KW-0663">Pyridoxal phosphate</keyword>
<evidence type="ECO:0000313" key="2">
    <source>
        <dbReference type="EMBL" id="MDQ2089668.1"/>
    </source>
</evidence>
<dbReference type="InterPro" id="IPR015424">
    <property type="entry name" value="PyrdxlP-dep_Trfase"/>
</dbReference>
<organism evidence="2 3">
    <name type="scientific">Marimonas arenosa</name>
    <dbReference type="NCBI Taxonomy" id="1795305"/>
    <lineage>
        <taxon>Bacteria</taxon>
        <taxon>Pseudomonadati</taxon>
        <taxon>Pseudomonadota</taxon>
        <taxon>Alphaproteobacteria</taxon>
        <taxon>Rhodobacterales</taxon>
        <taxon>Paracoccaceae</taxon>
        <taxon>Marimonas</taxon>
    </lineage>
</organism>
<dbReference type="AlphaFoldDB" id="A0AAE3WDJ8"/>
<dbReference type="Gene3D" id="3.90.1150.10">
    <property type="entry name" value="Aspartate Aminotransferase, domain 1"/>
    <property type="match status" value="1"/>
</dbReference>
<keyword evidence="2" id="KW-0808">Transferase</keyword>
<dbReference type="PANTHER" id="PTHR30244">
    <property type="entry name" value="TRANSAMINASE"/>
    <property type="match status" value="1"/>
</dbReference>
<dbReference type="Pfam" id="PF01041">
    <property type="entry name" value="DegT_DnrJ_EryC1"/>
    <property type="match status" value="2"/>
</dbReference>
<dbReference type="InterPro" id="IPR000653">
    <property type="entry name" value="DegT/StrS_aminotransferase"/>
</dbReference>
<accession>A0AAE3WDJ8</accession>
<dbReference type="Gene3D" id="3.40.640.10">
    <property type="entry name" value="Type I PLP-dependent aspartate aminotransferase-like (Major domain)"/>
    <property type="match status" value="1"/>
</dbReference>
<keyword evidence="3" id="KW-1185">Reference proteome</keyword>
<keyword evidence="2" id="KW-0032">Aminotransferase</keyword>
<evidence type="ECO:0000313" key="3">
    <source>
        <dbReference type="Proteomes" id="UP001226762"/>
    </source>
</evidence>
<dbReference type="Proteomes" id="UP001226762">
    <property type="component" value="Unassembled WGS sequence"/>
</dbReference>
<reference evidence="2" key="1">
    <citation type="submission" date="2022-07" db="EMBL/GenBank/DDBJ databases">
        <authorList>
            <person name="Otstavnykh N."/>
            <person name="Isaeva M."/>
            <person name="Bystritskaya E."/>
        </authorList>
    </citation>
    <scope>NUCLEOTIDE SEQUENCE</scope>
    <source>
        <strain evidence="2">KCTC 52189</strain>
    </source>
</reference>
<dbReference type="GO" id="GO:0000271">
    <property type="term" value="P:polysaccharide biosynthetic process"/>
    <property type="evidence" value="ECO:0007669"/>
    <property type="project" value="TreeGrafter"/>
</dbReference>
<dbReference type="InterPro" id="IPR015422">
    <property type="entry name" value="PyrdxlP-dep_Trfase_small"/>
</dbReference>
<dbReference type="GO" id="GO:0030170">
    <property type="term" value="F:pyridoxal phosphate binding"/>
    <property type="evidence" value="ECO:0007669"/>
    <property type="project" value="TreeGrafter"/>
</dbReference>
<proteinExistence type="inferred from homology"/>
<reference evidence="2" key="2">
    <citation type="submission" date="2023-02" db="EMBL/GenBank/DDBJ databases">
        <title>'Rhodoalgimonas zhirmunskyi' gen. nov., isolated from a red alga.</title>
        <authorList>
            <person name="Nedashkovskaya O.I."/>
            <person name="Otstavnykh N.Y."/>
            <person name="Bystritskaya E.P."/>
            <person name="Balabanova L.A."/>
            <person name="Isaeva M.P."/>
        </authorList>
    </citation>
    <scope>NUCLEOTIDE SEQUENCE</scope>
    <source>
        <strain evidence="2">KCTC 52189</strain>
    </source>
</reference>
<dbReference type="EMBL" id="JANHAX010000002">
    <property type="protein sequence ID" value="MDQ2089668.1"/>
    <property type="molecule type" value="Genomic_DNA"/>
</dbReference>
<dbReference type="SUPFAM" id="SSF53383">
    <property type="entry name" value="PLP-dependent transferases"/>
    <property type="match status" value="1"/>
</dbReference>
<dbReference type="GO" id="GO:0008483">
    <property type="term" value="F:transaminase activity"/>
    <property type="evidence" value="ECO:0007669"/>
    <property type="project" value="UniProtKB-KW"/>
</dbReference>
<evidence type="ECO:0000256" key="1">
    <source>
        <dbReference type="RuleBase" id="RU004508"/>
    </source>
</evidence>
<comment type="similarity">
    <text evidence="1">Belongs to the DegT/DnrJ/EryC1 family.</text>
</comment>
<name>A0AAE3WDJ8_9RHOB</name>
<gene>
    <name evidence="2" type="ORF">NO357_07130</name>
</gene>